<dbReference type="Gene3D" id="3.90.190.10">
    <property type="entry name" value="Protein tyrosine phosphatase superfamily"/>
    <property type="match status" value="1"/>
</dbReference>
<reference evidence="5 6" key="1">
    <citation type="journal article" date="2018" name="Plant J.">
        <title>Genome sequences of Chlorella sorokiniana UTEX 1602 and Micractinium conductrix SAG 241.80: implications to maltose excretion by a green alga.</title>
        <authorList>
            <person name="Arriola M.B."/>
            <person name="Velmurugan N."/>
            <person name="Zhang Y."/>
            <person name="Plunkett M.H."/>
            <person name="Hondzo H."/>
            <person name="Barney B.M."/>
        </authorList>
    </citation>
    <scope>NUCLEOTIDE SEQUENCE [LARGE SCALE GENOMIC DNA]</scope>
    <source>
        <strain evidence="5 6">SAG 241.80</strain>
    </source>
</reference>
<dbReference type="Pfam" id="PF00782">
    <property type="entry name" value="DSPc"/>
    <property type="match status" value="1"/>
</dbReference>
<dbReference type="PROSITE" id="PS50056">
    <property type="entry name" value="TYR_PHOSPHATASE_2"/>
    <property type="match status" value="1"/>
</dbReference>
<proteinExistence type="predicted"/>
<feature type="domain" description="Tyrosine specific protein phosphatases" evidence="4">
    <location>
        <begin position="161"/>
        <end position="204"/>
    </location>
</feature>
<dbReference type="PANTHER" id="PTHR46377:SF1">
    <property type="entry name" value="DUAL SPECIFICITY PROTEIN PHOSPHATASE 19"/>
    <property type="match status" value="1"/>
</dbReference>
<dbReference type="OrthoDB" id="10252009at2759"/>
<keyword evidence="1" id="KW-0378">Hydrolase</keyword>
<accession>A0A2P6VR12</accession>
<evidence type="ECO:0000256" key="2">
    <source>
        <dbReference type="ARBA" id="ARBA00022912"/>
    </source>
</evidence>
<dbReference type="AlphaFoldDB" id="A0A2P6VR12"/>
<organism evidence="5 6">
    <name type="scientific">Micractinium conductrix</name>
    <dbReference type="NCBI Taxonomy" id="554055"/>
    <lineage>
        <taxon>Eukaryota</taxon>
        <taxon>Viridiplantae</taxon>
        <taxon>Chlorophyta</taxon>
        <taxon>core chlorophytes</taxon>
        <taxon>Trebouxiophyceae</taxon>
        <taxon>Chlorellales</taxon>
        <taxon>Chlorellaceae</taxon>
        <taxon>Chlorella clade</taxon>
        <taxon>Micractinium</taxon>
    </lineage>
</organism>
<dbReference type="EMBL" id="LHPF02000001">
    <property type="protein sequence ID" value="PSC76495.1"/>
    <property type="molecule type" value="Genomic_DNA"/>
</dbReference>
<dbReference type="InterPro" id="IPR020422">
    <property type="entry name" value="TYR_PHOSPHATASE_DUAL_dom"/>
</dbReference>
<dbReference type="GO" id="GO:0005737">
    <property type="term" value="C:cytoplasm"/>
    <property type="evidence" value="ECO:0007669"/>
    <property type="project" value="TreeGrafter"/>
</dbReference>
<dbReference type="SUPFAM" id="SSF52799">
    <property type="entry name" value="(Phosphotyrosine protein) phosphatases II"/>
    <property type="match status" value="1"/>
</dbReference>
<dbReference type="InterPro" id="IPR000340">
    <property type="entry name" value="Dual-sp_phosphatase_cat-dom"/>
</dbReference>
<dbReference type="PRINTS" id="PR01908">
    <property type="entry name" value="ADSPHPHTASE"/>
</dbReference>
<dbReference type="InterPro" id="IPR016130">
    <property type="entry name" value="Tyr_Pase_AS"/>
</dbReference>
<keyword evidence="2" id="KW-0904">Protein phosphatase</keyword>
<keyword evidence="6" id="KW-1185">Reference proteome</keyword>
<gene>
    <name evidence="5" type="primary">g880</name>
    <name evidence="5" type="ORF">C2E20_0880</name>
</gene>
<protein>
    <submittedName>
        <fullName evidence="5">Dual specificity phosphatase 1-like isoform A</fullName>
    </submittedName>
</protein>
<comment type="caution">
    <text evidence="5">The sequence shown here is derived from an EMBL/GenBank/DDBJ whole genome shotgun (WGS) entry which is preliminary data.</text>
</comment>
<dbReference type="SMART" id="SM00195">
    <property type="entry name" value="DSPc"/>
    <property type="match status" value="1"/>
</dbReference>
<dbReference type="Proteomes" id="UP000239649">
    <property type="component" value="Unassembled WGS sequence"/>
</dbReference>
<evidence type="ECO:0000259" key="4">
    <source>
        <dbReference type="PROSITE" id="PS50056"/>
    </source>
</evidence>
<feature type="domain" description="Tyrosine-protein phosphatase" evidence="3">
    <location>
        <begin position="80"/>
        <end position="225"/>
    </location>
</feature>
<evidence type="ECO:0000256" key="1">
    <source>
        <dbReference type="ARBA" id="ARBA00022801"/>
    </source>
</evidence>
<evidence type="ECO:0000259" key="3">
    <source>
        <dbReference type="PROSITE" id="PS50054"/>
    </source>
</evidence>
<dbReference type="GO" id="GO:0008579">
    <property type="term" value="F:JUN kinase phosphatase activity"/>
    <property type="evidence" value="ECO:0007669"/>
    <property type="project" value="TreeGrafter"/>
</dbReference>
<evidence type="ECO:0000313" key="5">
    <source>
        <dbReference type="EMBL" id="PSC76495.1"/>
    </source>
</evidence>
<dbReference type="CDD" id="cd14498">
    <property type="entry name" value="DSP"/>
    <property type="match status" value="1"/>
</dbReference>
<name>A0A2P6VR12_9CHLO</name>
<sequence length="259" mass="26774">MISPERGAFRRQGQVLRELKLFSPASLRHVESIRVTDLAGQTRLEAWEARQQDPDAHAAAEAVALAAIAAARARSNKDCMPCRVAPGLYIGGAGAARNLKALRKRGITHVVNAAPAVPCHFKDNPEGAFAYLQLPLFDDPDADLAPHIVASNAFIAAAHASGSGVLVHCYAGQSRSAALVIAHLMASCGLSLADAWAATRAARPCARPNAGFLRQLALYGKGLACGTPAGTPLAGAPLAGPAAALDEAAVDLDALVLTQ</sequence>
<dbReference type="InterPro" id="IPR029021">
    <property type="entry name" value="Prot-tyrosine_phosphatase-like"/>
</dbReference>
<dbReference type="STRING" id="554055.A0A2P6VR12"/>
<dbReference type="PROSITE" id="PS00383">
    <property type="entry name" value="TYR_PHOSPHATASE_1"/>
    <property type="match status" value="1"/>
</dbReference>
<evidence type="ECO:0000313" key="6">
    <source>
        <dbReference type="Proteomes" id="UP000239649"/>
    </source>
</evidence>
<dbReference type="PROSITE" id="PS50054">
    <property type="entry name" value="TYR_PHOSPHATASE_DUAL"/>
    <property type="match status" value="1"/>
</dbReference>
<dbReference type="PANTHER" id="PTHR46377">
    <property type="entry name" value="DUAL SPECIFICITY PROTEIN PHOSPHATASE 19"/>
    <property type="match status" value="1"/>
</dbReference>
<dbReference type="InterPro" id="IPR000387">
    <property type="entry name" value="Tyr_Pase_dom"/>
</dbReference>